<keyword evidence="1" id="KW-0732">Signal</keyword>
<reference evidence="2" key="1">
    <citation type="submission" date="2022-10" db="EMBL/GenBank/DDBJ databases">
        <title>Puccinia triticina Genome sequencing and assembly.</title>
        <authorList>
            <person name="Li C."/>
        </authorList>
    </citation>
    <scope>NUCLEOTIDE SEQUENCE</scope>
    <source>
        <strain evidence="2">Pt15</strain>
    </source>
</reference>
<dbReference type="GeneID" id="77809673"/>
<protein>
    <submittedName>
        <fullName evidence="2">Uncharacterized protein</fullName>
    </submittedName>
</protein>
<feature type="signal peptide" evidence="1">
    <location>
        <begin position="1"/>
        <end position="16"/>
    </location>
</feature>
<evidence type="ECO:0000256" key="1">
    <source>
        <dbReference type="SAM" id="SignalP"/>
    </source>
</evidence>
<evidence type="ECO:0000313" key="3">
    <source>
        <dbReference type="Proteomes" id="UP001164743"/>
    </source>
</evidence>
<organism evidence="2 3">
    <name type="scientific">Puccinia triticina</name>
    <dbReference type="NCBI Taxonomy" id="208348"/>
    <lineage>
        <taxon>Eukaryota</taxon>
        <taxon>Fungi</taxon>
        <taxon>Dikarya</taxon>
        <taxon>Basidiomycota</taxon>
        <taxon>Pucciniomycotina</taxon>
        <taxon>Pucciniomycetes</taxon>
        <taxon>Pucciniales</taxon>
        <taxon>Pucciniaceae</taxon>
        <taxon>Puccinia</taxon>
    </lineage>
</organism>
<evidence type="ECO:0000313" key="2">
    <source>
        <dbReference type="EMBL" id="WAQ84398.1"/>
    </source>
</evidence>
<keyword evidence="3" id="KW-1185">Reference proteome</keyword>
<feature type="chain" id="PRO_5045229284" evidence="1">
    <location>
        <begin position="17"/>
        <end position="97"/>
    </location>
</feature>
<dbReference type="Proteomes" id="UP001164743">
    <property type="component" value="Chromosome 4A"/>
</dbReference>
<dbReference type="EMBL" id="CP110424">
    <property type="protein sequence ID" value="WAQ84398.1"/>
    <property type="molecule type" value="Genomic_DNA"/>
</dbReference>
<accession>A0ABY7CGR6</accession>
<sequence length="97" mass="10333">MCVLFFIKASIRFSVAQPTSVSSPVKTAISAPVIPEGIREECWVGHGEIIIRYLINASSVGETSAVGGERFKVATLNEITLLMTSISESLSTKTGVC</sequence>
<name>A0ABY7CGR6_9BASI</name>
<gene>
    <name evidence="2" type="ORF">PtA15_4A851</name>
</gene>
<proteinExistence type="predicted"/>
<dbReference type="RefSeq" id="XP_053019953.1">
    <property type="nucleotide sequence ID" value="XM_053168778.1"/>
</dbReference>